<dbReference type="EMBL" id="LN649229">
    <property type="protein sequence ID" value="CEI66680.1"/>
    <property type="molecule type" value="Genomic_DNA"/>
</dbReference>
<keyword evidence="2" id="KW-1185">Reference proteome</keyword>
<accession>A0A2L2TXM1</accession>
<sequence length="47" mass="5301">MSNKVHVLMDFRQGPDNVEGSQAIDAAEAVESNLRSLRRLTGPDRYR</sequence>
<dbReference type="Proteomes" id="UP000245910">
    <property type="component" value="Chromosome I"/>
</dbReference>
<name>A0A2L2TXM1_9HYPO</name>
<reference evidence="2" key="1">
    <citation type="submission" date="2014-10" db="EMBL/GenBank/DDBJ databases">
        <authorList>
            <person name="King R."/>
        </authorList>
    </citation>
    <scope>NUCLEOTIDE SEQUENCE [LARGE SCALE GENOMIC DNA]</scope>
    <source>
        <strain evidence="2">A3/5</strain>
    </source>
</reference>
<evidence type="ECO:0000313" key="2">
    <source>
        <dbReference type="Proteomes" id="UP000245910"/>
    </source>
</evidence>
<proteinExistence type="predicted"/>
<evidence type="ECO:0000313" key="1">
    <source>
        <dbReference type="EMBL" id="CEI66680.1"/>
    </source>
</evidence>
<dbReference type="AlphaFoldDB" id="A0A2L2TXM1"/>
<organism evidence="1 2">
    <name type="scientific">Fusarium venenatum</name>
    <dbReference type="NCBI Taxonomy" id="56646"/>
    <lineage>
        <taxon>Eukaryota</taxon>
        <taxon>Fungi</taxon>
        <taxon>Dikarya</taxon>
        <taxon>Ascomycota</taxon>
        <taxon>Pezizomycotina</taxon>
        <taxon>Sordariomycetes</taxon>
        <taxon>Hypocreomycetidae</taxon>
        <taxon>Hypocreales</taxon>
        <taxon>Nectriaceae</taxon>
        <taxon>Fusarium</taxon>
    </lineage>
</organism>
<protein>
    <submittedName>
        <fullName evidence="1">Uncharacterized protein</fullName>
    </submittedName>
</protein>